<evidence type="ECO:0000313" key="3">
    <source>
        <dbReference type="Proteomes" id="UP000398389"/>
    </source>
</evidence>
<organism evidence="2 3">
    <name type="scientific">Magnusiomyces paraingens</name>
    <dbReference type="NCBI Taxonomy" id="2606893"/>
    <lineage>
        <taxon>Eukaryota</taxon>
        <taxon>Fungi</taxon>
        <taxon>Dikarya</taxon>
        <taxon>Ascomycota</taxon>
        <taxon>Saccharomycotina</taxon>
        <taxon>Dipodascomycetes</taxon>
        <taxon>Dipodascales</taxon>
        <taxon>Dipodascaceae</taxon>
        <taxon>Magnusiomyces</taxon>
    </lineage>
</organism>
<feature type="compositionally biased region" description="Acidic residues" evidence="1">
    <location>
        <begin position="23"/>
        <end position="35"/>
    </location>
</feature>
<sequence length="165" mass="18528">MKRKAEDSTSNRMKKISTQSKDDNDENGEIEENSDDQLLMKILRRVCAATNPEQQLLPIPDSSDNLESFCVKSQALQQAIQDCRSGKTSFLALTGALDRPDYEAQEIASMTHERAYIYRAWQARGAQELADERLILGIEEKDDKSATFAFTATATKMGSKTREKS</sequence>
<dbReference type="AlphaFoldDB" id="A0A5E8BSR1"/>
<dbReference type="GeneID" id="43582471"/>
<dbReference type="Proteomes" id="UP000398389">
    <property type="component" value="Unassembled WGS sequence"/>
</dbReference>
<proteinExistence type="predicted"/>
<accession>A0A5E8BSR1</accession>
<dbReference type="EMBL" id="CABVLU010000003">
    <property type="protein sequence ID" value="VVT53599.1"/>
    <property type="molecule type" value="Genomic_DNA"/>
</dbReference>
<protein>
    <submittedName>
        <fullName evidence="2">Uncharacterized protein</fullName>
    </submittedName>
</protein>
<reference evidence="2 3" key="1">
    <citation type="submission" date="2019-09" db="EMBL/GenBank/DDBJ databases">
        <authorList>
            <person name="Brejova B."/>
        </authorList>
    </citation>
    <scope>NUCLEOTIDE SEQUENCE [LARGE SCALE GENOMIC DNA]</scope>
</reference>
<gene>
    <name evidence="2" type="ORF">SAPINGB_P003655</name>
</gene>
<name>A0A5E8BSR1_9ASCO</name>
<dbReference type="RefSeq" id="XP_031854262.1">
    <property type="nucleotide sequence ID" value="XM_031998371.1"/>
</dbReference>
<evidence type="ECO:0000256" key="1">
    <source>
        <dbReference type="SAM" id="MobiDB-lite"/>
    </source>
</evidence>
<keyword evidence="3" id="KW-1185">Reference proteome</keyword>
<evidence type="ECO:0000313" key="2">
    <source>
        <dbReference type="EMBL" id="VVT53599.1"/>
    </source>
</evidence>
<feature type="region of interest" description="Disordered" evidence="1">
    <location>
        <begin position="1"/>
        <end position="35"/>
    </location>
</feature>
<feature type="compositionally biased region" description="Polar residues" evidence="1">
    <location>
        <begin position="10"/>
        <end position="19"/>
    </location>
</feature>